<gene>
    <name evidence="1" type="ORF">E1956_09850</name>
</gene>
<organism evidence="1 2">
    <name type="scientific">Paraburkholderia pallida</name>
    <dbReference type="NCBI Taxonomy" id="2547399"/>
    <lineage>
        <taxon>Bacteria</taxon>
        <taxon>Pseudomonadati</taxon>
        <taxon>Pseudomonadota</taxon>
        <taxon>Betaproteobacteria</taxon>
        <taxon>Burkholderiales</taxon>
        <taxon>Burkholderiaceae</taxon>
        <taxon>Paraburkholderia</taxon>
    </lineage>
</organism>
<name>A0A4P7CNT5_9BURK</name>
<evidence type="ECO:0000313" key="2">
    <source>
        <dbReference type="Proteomes" id="UP000295727"/>
    </source>
</evidence>
<dbReference type="AlphaFoldDB" id="A0A4P7CNT5"/>
<dbReference type="Proteomes" id="UP000295727">
    <property type="component" value="Chromosome 1"/>
</dbReference>
<dbReference type="EMBL" id="CP038148">
    <property type="protein sequence ID" value="QBQ97448.1"/>
    <property type="molecule type" value="Genomic_DNA"/>
</dbReference>
<dbReference type="KEGG" id="ppai:E1956_09850"/>
<reference evidence="1 2" key="1">
    <citation type="submission" date="2019-03" db="EMBL/GenBank/DDBJ databases">
        <title>Paraburkholderia sp. 7MH5, isolated from subtropical forest soil.</title>
        <authorList>
            <person name="Gao Z.-H."/>
            <person name="Qiu L.-H."/>
        </authorList>
    </citation>
    <scope>NUCLEOTIDE SEQUENCE [LARGE SCALE GENOMIC DNA]</scope>
    <source>
        <strain evidence="1 2">7MH5</strain>
    </source>
</reference>
<keyword evidence="2" id="KW-1185">Reference proteome</keyword>
<protein>
    <submittedName>
        <fullName evidence="1">Uncharacterized protein</fullName>
    </submittedName>
</protein>
<accession>A0A4P7CNT5</accession>
<proteinExistence type="predicted"/>
<sequence>MAGPAHPGQRAIKAVKPLASSPGAAAFLLVFSFVVTPSTSRRISDPVRVNVKEQIEKQANRHFQT</sequence>
<evidence type="ECO:0000313" key="1">
    <source>
        <dbReference type="EMBL" id="QBQ97448.1"/>
    </source>
</evidence>
<dbReference type="OrthoDB" id="9112603at2"/>
<dbReference type="RefSeq" id="WP_134748438.1">
    <property type="nucleotide sequence ID" value="NZ_CP038148.1"/>
</dbReference>